<dbReference type="Proteomes" id="UP001152888">
    <property type="component" value="Unassembled WGS sequence"/>
</dbReference>
<sequence>MMIQFVCLYCPAGYIRQENRNYNGEVMFALMRRRIAIVISYKWYEPLLPNVPAFEEAANTNMEFEVC</sequence>
<name>A0A9P0JIT2_ACAOB</name>
<reference evidence="1" key="1">
    <citation type="submission" date="2022-03" db="EMBL/GenBank/DDBJ databases">
        <authorList>
            <person name="Sayadi A."/>
        </authorList>
    </citation>
    <scope>NUCLEOTIDE SEQUENCE</scope>
</reference>
<keyword evidence="2" id="KW-1185">Reference proteome</keyword>
<dbReference type="EMBL" id="CAKOFQ010006651">
    <property type="protein sequence ID" value="CAH1953401.1"/>
    <property type="molecule type" value="Genomic_DNA"/>
</dbReference>
<gene>
    <name evidence="1" type="ORF">ACAOBT_LOCUS25</name>
</gene>
<comment type="caution">
    <text evidence="1">The sequence shown here is derived from an EMBL/GenBank/DDBJ whole genome shotgun (WGS) entry which is preliminary data.</text>
</comment>
<accession>A0A9P0JIT2</accession>
<proteinExistence type="predicted"/>
<evidence type="ECO:0000313" key="2">
    <source>
        <dbReference type="Proteomes" id="UP001152888"/>
    </source>
</evidence>
<evidence type="ECO:0000313" key="1">
    <source>
        <dbReference type="EMBL" id="CAH1953401.1"/>
    </source>
</evidence>
<protein>
    <submittedName>
        <fullName evidence="1">Uncharacterized protein</fullName>
    </submittedName>
</protein>
<organism evidence="1 2">
    <name type="scientific">Acanthoscelides obtectus</name>
    <name type="common">Bean weevil</name>
    <name type="synonym">Bruchus obtectus</name>
    <dbReference type="NCBI Taxonomy" id="200917"/>
    <lineage>
        <taxon>Eukaryota</taxon>
        <taxon>Metazoa</taxon>
        <taxon>Ecdysozoa</taxon>
        <taxon>Arthropoda</taxon>
        <taxon>Hexapoda</taxon>
        <taxon>Insecta</taxon>
        <taxon>Pterygota</taxon>
        <taxon>Neoptera</taxon>
        <taxon>Endopterygota</taxon>
        <taxon>Coleoptera</taxon>
        <taxon>Polyphaga</taxon>
        <taxon>Cucujiformia</taxon>
        <taxon>Chrysomeloidea</taxon>
        <taxon>Chrysomelidae</taxon>
        <taxon>Bruchinae</taxon>
        <taxon>Bruchini</taxon>
        <taxon>Acanthoscelides</taxon>
    </lineage>
</organism>
<dbReference type="OrthoDB" id="65569at2759"/>
<dbReference type="AlphaFoldDB" id="A0A9P0JIT2"/>